<reference evidence="10 11" key="1">
    <citation type="submission" date="2018-08" db="EMBL/GenBank/DDBJ databases">
        <title>Genomic Encyclopedia of Type Strains, Phase IV (KMG-IV): sequencing the most valuable type-strain genomes for metagenomic binning, comparative biology and taxonomic classification.</title>
        <authorList>
            <person name="Goeker M."/>
        </authorList>
    </citation>
    <scope>NUCLEOTIDE SEQUENCE [LARGE SCALE GENOMIC DNA]</scope>
    <source>
        <strain evidence="10 11">DSM 26022</strain>
    </source>
</reference>
<dbReference type="RefSeq" id="WP_116207856.1">
    <property type="nucleotide sequence ID" value="NZ_QUNR01000002.1"/>
</dbReference>
<organism evidence="10 11">
    <name type="scientific">Paraperlucidibaca baekdonensis</name>
    <dbReference type="NCBI Taxonomy" id="748120"/>
    <lineage>
        <taxon>Bacteria</taxon>
        <taxon>Pseudomonadati</taxon>
        <taxon>Pseudomonadota</taxon>
        <taxon>Gammaproteobacteria</taxon>
        <taxon>Moraxellales</taxon>
        <taxon>Moraxellaceae</taxon>
        <taxon>Paraperlucidibaca</taxon>
    </lineage>
</organism>
<dbReference type="HAMAP" id="MF_00378">
    <property type="entry name" value="Exonuc_7_L"/>
    <property type="match status" value="1"/>
</dbReference>
<evidence type="ECO:0000259" key="8">
    <source>
        <dbReference type="Pfam" id="PF02601"/>
    </source>
</evidence>
<dbReference type="CDD" id="cd04489">
    <property type="entry name" value="ExoVII_LU_OBF"/>
    <property type="match status" value="1"/>
</dbReference>
<proteinExistence type="inferred from homology"/>
<dbReference type="GO" id="GO:0009318">
    <property type="term" value="C:exodeoxyribonuclease VII complex"/>
    <property type="evidence" value="ECO:0007669"/>
    <property type="project" value="UniProtKB-UniRule"/>
</dbReference>
<comment type="subcellular location">
    <subcellularLocation>
        <location evidence="5 6">Cytoplasm</location>
    </subcellularLocation>
</comment>
<dbReference type="GO" id="GO:0003676">
    <property type="term" value="F:nucleic acid binding"/>
    <property type="evidence" value="ECO:0007669"/>
    <property type="project" value="InterPro"/>
</dbReference>
<dbReference type="GO" id="GO:0006308">
    <property type="term" value="P:DNA catabolic process"/>
    <property type="evidence" value="ECO:0007669"/>
    <property type="project" value="UniProtKB-UniRule"/>
</dbReference>
<keyword evidence="4 5" id="KW-0269">Exonuclease</keyword>
<dbReference type="Proteomes" id="UP000256774">
    <property type="component" value="Unassembled WGS sequence"/>
</dbReference>
<dbReference type="InterPro" id="IPR025824">
    <property type="entry name" value="OB-fold_nuc-bd_dom"/>
</dbReference>
<evidence type="ECO:0000256" key="2">
    <source>
        <dbReference type="ARBA" id="ARBA00022722"/>
    </source>
</evidence>
<dbReference type="PANTHER" id="PTHR30008:SF0">
    <property type="entry name" value="EXODEOXYRIBONUCLEASE 7 LARGE SUBUNIT"/>
    <property type="match status" value="1"/>
</dbReference>
<comment type="subunit">
    <text evidence="5">Heterooligomer composed of large and small subunits.</text>
</comment>
<comment type="function">
    <text evidence="5">Bidirectionally degrades single-stranded DNA into large acid-insoluble oligonucleotides, which are then degraded further into small acid-soluble oligonucleotides.</text>
</comment>
<evidence type="ECO:0000256" key="6">
    <source>
        <dbReference type="RuleBase" id="RU004355"/>
    </source>
</evidence>
<dbReference type="PANTHER" id="PTHR30008">
    <property type="entry name" value="EXODEOXYRIBONUCLEASE 7 LARGE SUBUNIT"/>
    <property type="match status" value="1"/>
</dbReference>
<dbReference type="NCBIfam" id="TIGR00237">
    <property type="entry name" value="xseA"/>
    <property type="match status" value="1"/>
</dbReference>
<dbReference type="Pfam" id="PF13742">
    <property type="entry name" value="tRNA_anti_2"/>
    <property type="match status" value="1"/>
</dbReference>
<feature type="domain" description="OB-fold nucleic acid binding" evidence="9">
    <location>
        <begin position="7"/>
        <end position="101"/>
    </location>
</feature>
<gene>
    <name evidence="5" type="primary">xseA</name>
    <name evidence="10" type="ORF">DFR26_0992</name>
</gene>
<feature type="domain" description="Exonuclease VII large subunit C-terminal" evidence="8">
    <location>
        <begin position="125"/>
        <end position="445"/>
    </location>
</feature>
<feature type="coiled-coil region" evidence="7">
    <location>
        <begin position="317"/>
        <end position="352"/>
    </location>
</feature>
<evidence type="ECO:0000256" key="4">
    <source>
        <dbReference type="ARBA" id="ARBA00022839"/>
    </source>
</evidence>
<evidence type="ECO:0000256" key="3">
    <source>
        <dbReference type="ARBA" id="ARBA00022801"/>
    </source>
</evidence>
<evidence type="ECO:0000256" key="1">
    <source>
        <dbReference type="ARBA" id="ARBA00022490"/>
    </source>
</evidence>
<dbReference type="InterPro" id="IPR020579">
    <property type="entry name" value="Exonuc_VII_lsu_C"/>
</dbReference>
<evidence type="ECO:0000256" key="5">
    <source>
        <dbReference type="HAMAP-Rule" id="MF_00378"/>
    </source>
</evidence>
<comment type="caution">
    <text evidence="10">The sequence shown here is derived from an EMBL/GenBank/DDBJ whole genome shotgun (WGS) entry which is preliminary data.</text>
</comment>
<sequence>MNTPTVLTISQLNGSVRELLEFNYGRVWLRGEISNMSAPSSGHLYFTLKDEQAQVRAAMFRGARAAAKLHTPPSNGQQVLVRAKVSLYAPRGDYQLIVEHLEDAGRGALQQAFEMLKSRLAAEGLFSADRKRALPAHPRGVAVLTSPSGAAVRDIVNVLKRRAPGLPVSILPVPVQGAEAPAAIVAALNQLREWLSAPPAELPAIDVLIVARGGGSLEDLWAFNDEAVVRAIADMPIPVVSGVGHEIDFTIADFVVDVRAPTPSAAAELVSQDRLQLSTDVTQLAQRQATAMQRLLSQQRQRVHSLRARLRSPERLLQEQRQRLDNAELRLTRALRQRLQQHRQRLAGLSARVHAQHPERRIAVYRQALAPWQQRLTLAARRQLDQRRQRLQQLSQRAHSVSPLAVLGRGYALVSDDHGELLRSVNATAVGNVITARLHDGEVSARVLAVKEKS</sequence>
<evidence type="ECO:0000259" key="9">
    <source>
        <dbReference type="Pfam" id="PF13742"/>
    </source>
</evidence>
<name>A0A3E0H6J6_9GAMM</name>
<comment type="similarity">
    <text evidence="5 6">Belongs to the XseA family.</text>
</comment>
<keyword evidence="3 5" id="KW-0378">Hydrolase</keyword>
<dbReference type="GO" id="GO:0008855">
    <property type="term" value="F:exodeoxyribonuclease VII activity"/>
    <property type="evidence" value="ECO:0007669"/>
    <property type="project" value="UniProtKB-UniRule"/>
</dbReference>
<dbReference type="EMBL" id="QUNR01000002">
    <property type="protein sequence ID" value="REH38828.1"/>
    <property type="molecule type" value="Genomic_DNA"/>
</dbReference>
<dbReference type="AlphaFoldDB" id="A0A3E0H6J6"/>
<keyword evidence="7" id="KW-0175">Coiled coil</keyword>
<comment type="catalytic activity">
    <reaction evidence="5 6">
        <text>Exonucleolytic cleavage in either 5'- to 3'- or 3'- to 5'-direction to yield nucleoside 5'-phosphates.</text>
        <dbReference type="EC" id="3.1.11.6"/>
    </reaction>
</comment>
<protein>
    <recommendedName>
        <fullName evidence="5">Exodeoxyribonuclease 7 large subunit</fullName>
        <ecNumber evidence="5">3.1.11.6</ecNumber>
    </recommendedName>
    <alternativeName>
        <fullName evidence="5">Exodeoxyribonuclease VII large subunit</fullName>
        <shortName evidence="5">Exonuclease VII large subunit</shortName>
    </alternativeName>
</protein>
<keyword evidence="1 5" id="KW-0963">Cytoplasm</keyword>
<evidence type="ECO:0000313" key="10">
    <source>
        <dbReference type="EMBL" id="REH38828.1"/>
    </source>
</evidence>
<evidence type="ECO:0000313" key="11">
    <source>
        <dbReference type="Proteomes" id="UP000256774"/>
    </source>
</evidence>
<dbReference type="InterPro" id="IPR003753">
    <property type="entry name" value="Exonuc_VII_L"/>
</dbReference>
<dbReference type="OrthoDB" id="9802795at2"/>
<dbReference type="EC" id="3.1.11.6" evidence="5"/>
<keyword evidence="2 5" id="KW-0540">Nuclease</keyword>
<dbReference type="Pfam" id="PF02601">
    <property type="entry name" value="Exonuc_VII_L"/>
    <property type="match status" value="1"/>
</dbReference>
<accession>A0A3E0H6J6</accession>
<keyword evidence="11" id="KW-1185">Reference proteome</keyword>
<dbReference type="GO" id="GO:0005737">
    <property type="term" value="C:cytoplasm"/>
    <property type="evidence" value="ECO:0007669"/>
    <property type="project" value="UniProtKB-SubCell"/>
</dbReference>
<evidence type="ECO:0000256" key="7">
    <source>
        <dbReference type="SAM" id="Coils"/>
    </source>
</evidence>